<dbReference type="Pfam" id="PF00149">
    <property type="entry name" value="Metallophos"/>
    <property type="match status" value="1"/>
</dbReference>
<reference evidence="2 3" key="1">
    <citation type="submission" date="2019-08" db="EMBL/GenBank/DDBJ databases">
        <title>In-depth cultivation of the pig gut microbiome towards novel bacterial diversity and tailored functional studies.</title>
        <authorList>
            <person name="Wylensek D."/>
            <person name="Hitch T.C.A."/>
            <person name="Clavel T."/>
        </authorList>
    </citation>
    <scope>NUCLEOTIDE SEQUENCE [LARGE SCALE GENOMIC DNA]</scope>
    <source>
        <strain evidence="2 3">LKV-178-WT-2A</strain>
    </source>
</reference>
<comment type="caution">
    <text evidence="2">The sequence shown here is derived from an EMBL/GenBank/DDBJ whole genome shotgun (WGS) entry which is preliminary data.</text>
</comment>
<dbReference type="GO" id="GO:0016787">
    <property type="term" value="F:hydrolase activity"/>
    <property type="evidence" value="ECO:0007669"/>
    <property type="project" value="InterPro"/>
</dbReference>
<feature type="non-terminal residue" evidence="2">
    <location>
        <position position="117"/>
    </location>
</feature>
<dbReference type="InterPro" id="IPR029052">
    <property type="entry name" value="Metallo-depent_PP-like"/>
</dbReference>
<gene>
    <name evidence="2" type="ORF">FYJ73_13635</name>
</gene>
<proteinExistence type="predicted"/>
<dbReference type="AlphaFoldDB" id="A0A7K0KJN3"/>
<protein>
    <submittedName>
        <fullName evidence="2">Metallophosphoesterase</fullName>
    </submittedName>
</protein>
<dbReference type="EMBL" id="VUNG01000048">
    <property type="protein sequence ID" value="MST85690.1"/>
    <property type="molecule type" value="Genomic_DNA"/>
</dbReference>
<evidence type="ECO:0000313" key="3">
    <source>
        <dbReference type="Proteomes" id="UP000438914"/>
    </source>
</evidence>
<keyword evidence="3" id="KW-1185">Reference proteome</keyword>
<evidence type="ECO:0000259" key="1">
    <source>
        <dbReference type="Pfam" id="PF00149"/>
    </source>
</evidence>
<name>A0A7K0KJN3_9BACT</name>
<dbReference type="SUPFAM" id="SSF56300">
    <property type="entry name" value="Metallo-dependent phosphatases"/>
    <property type="match status" value="1"/>
</dbReference>
<sequence length="117" mass="13629">MQPPRLSDFQRLTTLFMLVFTLVACDKGMFEAHPYDSNYKGGSQLNVNNISRIESAFRYRDSVRVAFISDTHLWHKEFKEEVNSINSNESIDFVVHCGDLTDTGTTREYEWGWDILK</sequence>
<feature type="domain" description="Calcineurin-like phosphoesterase" evidence="1">
    <location>
        <begin position="64"/>
        <end position="110"/>
    </location>
</feature>
<dbReference type="Proteomes" id="UP000438914">
    <property type="component" value="Unassembled WGS sequence"/>
</dbReference>
<organism evidence="2 3">
    <name type="scientific">Hallella mizrahii</name>
    <dbReference type="NCBI Taxonomy" id="2606637"/>
    <lineage>
        <taxon>Bacteria</taxon>
        <taxon>Pseudomonadati</taxon>
        <taxon>Bacteroidota</taxon>
        <taxon>Bacteroidia</taxon>
        <taxon>Bacteroidales</taxon>
        <taxon>Prevotellaceae</taxon>
        <taxon>Hallella</taxon>
    </lineage>
</organism>
<dbReference type="CDD" id="cd00838">
    <property type="entry name" value="MPP_superfamily"/>
    <property type="match status" value="1"/>
</dbReference>
<dbReference type="Gene3D" id="3.60.21.10">
    <property type="match status" value="1"/>
</dbReference>
<dbReference type="InterPro" id="IPR004843">
    <property type="entry name" value="Calcineurin-like_PHP"/>
</dbReference>
<accession>A0A7K0KJN3</accession>
<dbReference type="PROSITE" id="PS51257">
    <property type="entry name" value="PROKAR_LIPOPROTEIN"/>
    <property type="match status" value="1"/>
</dbReference>
<evidence type="ECO:0000313" key="2">
    <source>
        <dbReference type="EMBL" id="MST85690.1"/>
    </source>
</evidence>